<dbReference type="SMART" id="SM00967">
    <property type="entry name" value="SpoU_sub_bind"/>
    <property type="match status" value="1"/>
</dbReference>
<dbReference type="SUPFAM" id="SSF75217">
    <property type="entry name" value="alpha/beta knot"/>
    <property type="match status" value="1"/>
</dbReference>
<gene>
    <name evidence="5" type="ORF">HMPREF9257_1121</name>
</gene>
<evidence type="ECO:0000256" key="1">
    <source>
        <dbReference type="ARBA" id="ARBA00007228"/>
    </source>
</evidence>
<dbReference type="SUPFAM" id="SSF55315">
    <property type="entry name" value="L30e-like"/>
    <property type="match status" value="1"/>
</dbReference>
<dbReference type="Gene3D" id="3.40.1280.10">
    <property type="match status" value="1"/>
</dbReference>
<reference evidence="5 6" key="1">
    <citation type="submission" date="2010-10" db="EMBL/GenBank/DDBJ databases">
        <authorList>
            <person name="Durkin A.S."/>
            <person name="Madupu R."/>
            <person name="Torralba M."/>
            <person name="Gillis M."/>
            <person name="Methe B."/>
            <person name="Sutton G."/>
            <person name="Nelson K.E."/>
        </authorList>
    </citation>
    <scope>NUCLEOTIDE SEQUENCE [LARGE SCALE GENOMIC DNA]</scope>
    <source>
        <strain evidence="5 6">ACS-139-V-Col8</strain>
    </source>
</reference>
<dbReference type="PANTHER" id="PTHR43191:SF2">
    <property type="entry name" value="RRNA METHYLTRANSFERASE 3, MITOCHONDRIAL"/>
    <property type="match status" value="1"/>
</dbReference>
<dbReference type="Proteomes" id="UP000005990">
    <property type="component" value="Unassembled WGS sequence"/>
</dbReference>
<dbReference type="GO" id="GO:0032259">
    <property type="term" value="P:methylation"/>
    <property type="evidence" value="ECO:0007669"/>
    <property type="project" value="UniProtKB-KW"/>
</dbReference>
<protein>
    <submittedName>
        <fullName evidence="5">RNA methyltransferase, TrmH family</fullName>
    </submittedName>
</protein>
<keyword evidence="6" id="KW-1185">Reference proteome</keyword>
<dbReference type="InterPro" id="IPR053888">
    <property type="entry name" value="MRM3-like_sub_bind"/>
</dbReference>
<dbReference type="GO" id="GO:0005737">
    <property type="term" value="C:cytoplasm"/>
    <property type="evidence" value="ECO:0007669"/>
    <property type="project" value="UniProtKB-ARBA"/>
</dbReference>
<dbReference type="Pfam" id="PF22435">
    <property type="entry name" value="MRM3-like_sub_bind"/>
    <property type="match status" value="1"/>
</dbReference>
<dbReference type="GO" id="GO:0008173">
    <property type="term" value="F:RNA methyltransferase activity"/>
    <property type="evidence" value="ECO:0007669"/>
    <property type="project" value="InterPro"/>
</dbReference>
<dbReference type="eggNOG" id="COG0566">
    <property type="taxonomic scope" value="Bacteria"/>
</dbReference>
<evidence type="ECO:0000256" key="2">
    <source>
        <dbReference type="ARBA" id="ARBA00022603"/>
    </source>
</evidence>
<dbReference type="InterPro" id="IPR029064">
    <property type="entry name" value="Ribosomal_eL30-like_sf"/>
</dbReference>
<keyword evidence="3 5" id="KW-0808">Transferase</keyword>
<keyword evidence="2 5" id="KW-0489">Methyltransferase</keyword>
<dbReference type="Gene3D" id="3.30.1330.30">
    <property type="match status" value="1"/>
</dbReference>
<dbReference type="GO" id="GO:0003723">
    <property type="term" value="F:RNA binding"/>
    <property type="evidence" value="ECO:0007669"/>
    <property type="project" value="InterPro"/>
</dbReference>
<sequence>MSAKHEITSKQNQSIKEWRKLHTSKGRRKARAFLIEGDHLVQEALKAGLPLQALMATPAYLGDHEELFDQDHCDTYLLTPGLAQYLSQTQQDQGVFAVVESKQKPASLDPSWHRLLLLDAIQDPGNLGTMIRTADAAGFDAVILGQGCVDPYNDKVLRATQGSIWHLPVIHYDLKAAIPALQATKIPVLATALHKDAQIYSDLKLDDKVALIMGNEGAGVAGDLIQAADHSVYIPMLGQAESLNVAVATGILLFHFNH</sequence>
<dbReference type="Pfam" id="PF00588">
    <property type="entry name" value="SpoU_methylase"/>
    <property type="match status" value="1"/>
</dbReference>
<name>E4KNA1_9LACT</name>
<dbReference type="OrthoDB" id="9794400at2"/>
<dbReference type="InterPro" id="IPR013123">
    <property type="entry name" value="SpoU_subst-bd"/>
</dbReference>
<dbReference type="RefSeq" id="WP_006417957.1">
    <property type="nucleotide sequence ID" value="NZ_AENN01000009.1"/>
</dbReference>
<organism evidence="5 6">
    <name type="scientific">Eremococcus coleocola ACS-139-V-Col8</name>
    <dbReference type="NCBI Taxonomy" id="908337"/>
    <lineage>
        <taxon>Bacteria</taxon>
        <taxon>Bacillati</taxon>
        <taxon>Bacillota</taxon>
        <taxon>Bacilli</taxon>
        <taxon>Lactobacillales</taxon>
        <taxon>Aerococcaceae</taxon>
        <taxon>Eremococcus</taxon>
    </lineage>
</organism>
<dbReference type="InterPro" id="IPR029026">
    <property type="entry name" value="tRNA_m1G_MTases_N"/>
</dbReference>
<feature type="domain" description="RNA 2-O ribose methyltransferase substrate binding" evidence="4">
    <location>
        <begin position="34"/>
        <end position="105"/>
    </location>
</feature>
<dbReference type="CDD" id="cd18095">
    <property type="entry name" value="SpoU-like_rRNA-MTase"/>
    <property type="match status" value="1"/>
</dbReference>
<comment type="caution">
    <text evidence="5">The sequence shown here is derived from an EMBL/GenBank/DDBJ whole genome shotgun (WGS) entry which is preliminary data.</text>
</comment>
<accession>E4KNA1</accession>
<dbReference type="AlphaFoldDB" id="E4KNA1"/>
<comment type="similarity">
    <text evidence="1">Belongs to the class IV-like SAM-binding methyltransferase superfamily. RNA methyltransferase TrmH family.</text>
</comment>
<dbReference type="GO" id="GO:0006396">
    <property type="term" value="P:RNA processing"/>
    <property type="evidence" value="ECO:0007669"/>
    <property type="project" value="InterPro"/>
</dbReference>
<dbReference type="InterPro" id="IPR029028">
    <property type="entry name" value="Alpha/beta_knot_MTases"/>
</dbReference>
<evidence type="ECO:0000256" key="3">
    <source>
        <dbReference type="ARBA" id="ARBA00022679"/>
    </source>
</evidence>
<dbReference type="EMBL" id="AENN01000009">
    <property type="protein sequence ID" value="EFR31557.1"/>
    <property type="molecule type" value="Genomic_DNA"/>
</dbReference>
<dbReference type="PANTHER" id="PTHR43191">
    <property type="entry name" value="RRNA METHYLTRANSFERASE 3"/>
    <property type="match status" value="1"/>
</dbReference>
<dbReference type="STRING" id="908337.HMPREF9257_1121"/>
<evidence type="ECO:0000313" key="5">
    <source>
        <dbReference type="EMBL" id="EFR31557.1"/>
    </source>
</evidence>
<proteinExistence type="inferred from homology"/>
<evidence type="ECO:0000313" key="6">
    <source>
        <dbReference type="Proteomes" id="UP000005990"/>
    </source>
</evidence>
<evidence type="ECO:0000259" key="4">
    <source>
        <dbReference type="SMART" id="SM00967"/>
    </source>
</evidence>
<dbReference type="InterPro" id="IPR001537">
    <property type="entry name" value="SpoU_MeTrfase"/>
</dbReference>
<dbReference type="InterPro" id="IPR051259">
    <property type="entry name" value="rRNA_Methyltransferase"/>
</dbReference>